<dbReference type="SUPFAM" id="SSF56935">
    <property type="entry name" value="Porins"/>
    <property type="match status" value="1"/>
</dbReference>
<dbReference type="PANTHER" id="PTHR32552:SF82">
    <property type="entry name" value="FCUA PROTEIN"/>
    <property type="match status" value="1"/>
</dbReference>
<dbReference type="PROSITE" id="PS01156">
    <property type="entry name" value="TONB_DEPENDENT_REC_2"/>
    <property type="match status" value="1"/>
</dbReference>
<feature type="domain" description="TonB-dependent receptor-like beta-barrel" evidence="18">
    <location>
        <begin position="281"/>
        <end position="716"/>
    </location>
</feature>
<dbReference type="Gene3D" id="2.170.130.10">
    <property type="entry name" value="TonB-dependent receptor, plug domain"/>
    <property type="match status" value="1"/>
</dbReference>
<dbReference type="PROSITE" id="PS52016">
    <property type="entry name" value="TONB_DEPENDENT_REC_3"/>
    <property type="match status" value="1"/>
</dbReference>
<keyword evidence="11 14" id="KW-0472">Membrane</keyword>
<name>A0A494XZL8_9BURK</name>
<dbReference type="InterPro" id="IPR037066">
    <property type="entry name" value="Plug_dom_sf"/>
</dbReference>
<dbReference type="Proteomes" id="UP000270342">
    <property type="component" value="Unassembled WGS sequence"/>
</dbReference>
<organism evidence="20 21">
    <name type="scientific">Pararobbsia silviterrae</name>
    <dbReference type="NCBI Taxonomy" id="1792498"/>
    <lineage>
        <taxon>Bacteria</taxon>
        <taxon>Pseudomonadati</taxon>
        <taxon>Pseudomonadota</taxon>
        <taxon>Betaproteobacteria</taxon>
        <taxon>Burkholderiales</taxon>
        <taxon>Burkholderiaceae</taxon>
        <taxon>Pararobbsia</taxon>
    </lineage>
</organism>
<feature type="domain" description="TonB-dependent receptor plug" evidence="19">
    <location>
        <begin position="104"/>
        <end position="203"/>
    </location>
</feature>
<sequence length="747" mass="79061">MALATAGVAHVTAAQQVAQSDAQASAQTADQATGQTTGQASDASAAQPAAGTGAAQTQNGAAPVETLPAVTVSATRPAGTLAPAYAGGQVATGARVGFLGQRDVMDTPFSVTSYTSDTIANQQARDLSDVLDNDASVRNVWGQGSYTNVFKIRGFTVWSTDVSWDGLYGVLPLALIGPDTAERVEIIHGLTGLLSGISPTGGIGASINVEPKRATDAPITSVTLDYMSDSTFGTHVDVGRRFGDENQWGIRFNGTFRDGDTSTTDQSQRLGDAVLGLDYRGNGFRASLDAGYQNDKFDAPVQPVYADAGISIPAAPKATDNFYPSWSYYKAQDTFAAAHAEYDLSSNWTAFAAVGERTTQVQQLATQPTLTSSTGDTAINPYFWAQRQDTYTATTGIRGNFDTGPVNHQFTVSGSYYHQEGGSSIAFPGAVSSNIYNPASLPAPNSDTFAFSTPTTSILRDSSLAVADTASILDDRIQFTAGVRDQRVNSDGFSATTGAPTTHYNETRWTPAFALLVKPIENVSVYANYIEGLQQGPTAPAGTVNAGEVFAPYVSKQVEVGTKVDFGRIMATLAVFQIEQPSGLTNPTTLVYSVDGDQRNRGIELNVVGEAAKGVRVLSGITFMNGELTNTGNAKTQGNTAPGVPHTMANLGGEWDVPFVPQLTLSGQMVYTSAEYLDNANTQQIPSWTRFDVGARYVFYRANGKPVTIRANVENVFNRAYWGNADATYGLALGAPRTFLLSAQFDF</sequence>
<evidence type="ECO:0000256" key="10">
    <source>
        <dbReference type="ARBA" id="ARBA00023077"/>
    </source>
</evidence>
<reference evidence="20 21" key="1">
    <citation type="submission" date="2018-10" db="EMBL/GenBank/DDBJ databases">
        <title>Robbsia sp. DHC34, isolated from soil.</title>
        <authorList>
            <person name="Gao Z.-H."/>
            <person name="Qiu L.-H."/>
        </authorList>
    </citation>
    <scope>NUCLEOTIDE SEQUENCE [LARGE SCALE GENOMIC DNA]</scope>
    <source>
        <strain evidence="20 21">DHC34</strain>
    </source>
</reference>
<evidence type="ECO:0000259" key="18">
    <source>
        <dbReference type="Pfam" id="PF00593"/>
    </source>
</evidence>
<dbReference type="InterPro" id="IPR010105">
    <property type="entry name" value="TonB_sidphr_rcpt"/>
</dbReference>
<dbReference type="Gene3D" id="2.40.170.20">
    <property type="entry name" value="TonB-dependent receptor, beta-barrel domain"/>
    <property type="match status" value="1"/>
</dbReference>
<gene>
    <name evidence="20" type="ORF">D7S86_14865</name>
</gene>
<dbReference type="InterPro" id="IPR012910">
    <property type="entry name" value="Plug_dom"/>
</dbReference>
<keyword evidence="21" id="KW-1185">Reference proteome</keyword>
<evidence type="ECO:0000256" key="7">
    <source>
        <dbReference type="ARBA" id="ARBA00022729"/>
    </source>
</evidence>
<evidence type="ECO:0000256" key="13">
    <source>
        <dbReference type="ARBA" id="ARBA00023237"/>
    </source>
</evidence>
<keyword evidence="7" id="KW-0732">Signal</keyword>
<evidence type="ECO:0000256" key="17">
    <source>
        <dbReference type="SAM" id="MobiDB-lite"/>
    </source>
</evidence>
<dbReference type="EMBL" id="RBZU01000006">
    <property type="protein sequence ID" value="RKP53561.1"/>
    <property type="molecule type" value="Genomic_DNA"/>
</dbReference>
<evidence type="ECO:0000256" key="1">
    <source>
        <dbReference type="ARBA" id="ARBA00004571"/>
    </source>
</evidence>
<dbReference type="InterPro" id="IPR000531">
    <property type="entry name" value="Beta-barrel_TonB"/>
</dbReference>
<dbReference type="AlphaFoldDB" id="A0A494XZL8"/>
<keyword evidence="4 14" id="KW-1134">Transmembrane beta strand</keyword>
<feature type="short sequence motif" description="TonB C-terminal box" evidence="15">
    <location>
        <begin position="730"/>
        <end position="747"/>
    </location>
</feature>
<dbReference type="GO" id="GO:0015891">
    <property type="term" value="P:siderophore transport"/>
    <property type="evidence" value="ECO:0007669"/>
    <property type="project" value="InterPro"/>
</dbReference>
<dbReference type="GO" id="GO:0015344">
    <property type="term" value="F:siderophore uptake transmembrane transporter activity"/>
    <property type="evidence" value="ECO:0007669"/>
    <property type="project" value="TreeGrafter"/>
</dbReference>
<evidence type="ECO:0000256" key="16">
    <source>
        <dbReference type="RuleBase" id="RU003357"/>
    </source>
</evidence>
<evidence type="ECO:0000313" key="21">
    <source>
        <dbReference type="Proteomes" id="UP000270342"/>
    </source>
</evidence>
<dbReference type="InterPro" id="IPR036942">
    <property type="entry name" value="Beta-barrel_TonB_sf"/>
</dbReference>
<evidence type="ECO:0000256" key="14">
    <source>
        <dbReference type="PROSITE-ProRule" id="PRU01360"/>
    </source>
</evidence>
<proteinExistence type="inferred from homology"/>
<feature type="region of interest" description="Disordered" evidence="17">
    <location>
        <begin position="28"/>
        <end position="61"/>
    </location>
</feature>
<dbReference type="GO" id="GO:0009279">
    <property type="term" value="C:cell outer membrane"/>
    <property type="evidence" value="ECO:0007669"/>
    <property type="project" value="UniProtKB-SubCell"/>
</dbReference>
<evidence type="ECO:0000256" key="8">
    <source>
        <dbReference type="ARBA" id="ARBA00023004"/>
    </source>
</evidence>
<keyword evidence="3 14" id="KW-0813">Transport</keyword>
<dbReference type="Pfam" id="PF00593">
    <property type="entry name" value="TonB_dep_Rec_b-barrel"/>
    <property type="match status" value="1"/>
</dbReference>
<keyword evidence="10 16" id="KW-0798">TonB box</keyword>
<dbReference type="CDD" id="cd01347">
    <property type="entry name" value="ligand_gated_channel"/>
    <property type="match status" value="1"/>
</dbReference>
<keyword evidence="12 20" id="KW-0675">Receptor</keyword>
<evidence type="ECO:0000256" key="11">
    <source>
        <dbReference type="ARBA" id="ARBA00023136"/>
    </source>
</evidence>
<keyword evidence="8" id="KW-0408">Iron</keyword>
<evidence type="ECO:0000256" key="2">
    <source>
        <dbReference type="ARBA" id="ARBA00009810"/>
    </source>
</evidence>
<dbReference type="Pfam" id="PF07715">
    <property type="entry name" value="Plug"/>
    <property type="match status" value="1"/>
</dbReference>
<evidence type="ECO:0000256" key="12">
    <source>
        <dbReference type="ARBA" id="ARBA00023170"/>
    </source>
</evidence>
<accession>A0A494XZL8</accession>
<evidence type="ECO:0000256" key="5">
    <source>
        <dbReference type="ARBA" id="ARBA00022496"/>
    </source>
</evidence>
<keyword evidence="13 14" id="KW-0998">Cell outer membrane</keyword>
<dbReference type="InterPro" id="IPR039426">
    <property type="entry name" value="TonB-dep_rcpt-like"/>
</dbReference>
<evidence type="ECO:0000256" key="15">
    <source>
        <dbReference type="PROSITE-ProRule" id="PRU10144"/>
    </source>
</evidence>
<keyword evidence="5" id="KW-0410">Iron transport</keyword>
<comment type="similarity">
    <text evidence="2 14 16">Belongs to the TonB-dependent receptor family.</text>
</comment>
<evidence type="ECO:0000256" key="6">
    <source>
        <dbReference type="ARBA" id="ARBA00022692"/>
    </source>
</evidence>
<comment type="subcellular location">
    <subcellularLocation>
        <location evidence="1 14">Cell outer membrane</location>
        <topology evidence="1 14">Multi-pass membrane protein</topology>
    </subcellularLocation>
</comment>
<comment type="caution">
    <text evidence="20">The sequence shown here is derived from an EMBL/GenBank/DDBJ whole genome shotgun (WGS) entry which is preliminary data.</text>
</comment>
<evidence type="ECO:0000259" key="19">
    <source>
        <dbReference type="Pfam" id="PF07715"/>
    </source>
</evidence>
<dbReference type="InterPro" id="IPR010917">
    <property type="entry name" value="TonB_rcpt_CS"/>
</dbReference>
<keyword evidence="9" id="KW-0406">Ion transport</keyword>
<protein>
    <submittedName>
        <fullName evidence="20">TonB-dependent siderophore receptor</fullName>
    </submittedName>
</protein>
<evidence type="ECO:0000256" key="3">
    <source>
        <dbReference type="ARBA" id="ARBA00022448"/>
    </source>
</evidence>
<evidence type="ECO:0000256" key="9">
    <source>
        <dbReference type="ARBA" id="ARBA00023065"/>
    </source>
</evidence>
<keyword evidence="6 14" id="KW-0812">Transmembrane</keyword>
<dbReference type="PANTHER" id="PTHR32552">
    <property type="entry name" value="FERRICHROME IRON RECEPTOR-RELATED"/>
    <property type="match status" value="1"/>
</dbReference>
<evidence type="ECO:0000313" key="20">
    <source>
        <dbReference type="EMBL" id="RKP53561.1"/>
    </source>
</evidence>
<evidence type="ECO:0000256" key="4">
    <source>
        <dbReference type="ARBA" id="ARBA00022452"/>
    </source>
</evidence>
<dbReference type="GO" id="GO:0038023">
    <property type="term" value="F:signaling receptor activity"/>
    <property type="evidence" value="ECO:0007669"/>
    <property type="project" value="InterPro"/>
</dbReference>
<dbReference type="NCBIfam" id="TIGR01783">
    <property type="entry name" value="TonB-siderophor"/>
    <property type="match status" value="1"/>
</dbReference>